<sequence>MNNDSAYIRKVVSHVKHTEEMNCVKTVLGTGSGSH</sequence>
<organism evidence="1">
    <name type="scientific">Anguilla anguilla</name>
    <name type="common">European freshwater eel</name>
    <name type="synonym">Muraena anguilla</name>
    <dbReference type="NCBI Taxonomy" id="7936"/>
    <lineage>
        <taxon>Eukaryota</taxon>
        <taxon>Metazoa</taxon>
        <taxon>Chordata</taxon>
        <taxon>Craniata</taxon>
        <taxon>Vertebrata</taxon>
        <taxon>Euteleostomi</taxon>
        <taxon>Actinopterygii</taxon>
        <taxon>Neopterygii</taxon>
        <taxon>Teleostei</taxon>
        <taxon>Anguilliformes</taxon>
        <taxon>Anguillidae</taxon>
        <taxon>Anguilla</taxon>
    </lineage>
</organism>
<evidence type="ECO:0000313" key="1">
    <source>
        <dbReference type="EMBL" id="JAH34581.1"/>
    </source>
</evidence>
<reference evidence="1" key="2">
    <citation type="journal article" date="2015" name="Fish Shellfish Immunol.">
        <title>Early steps in the European eel (Anguilla anguilla)-Vibrio vulnificus interaction in the gills: Role of the RtxA13 toxin.</title>
        <authorList>
            <person name="Callol A."/>
            <person name="Pajuelo D."/>
            <person name="Ebbesson L."/>
            <person name="Teles M."/>
            <person name="MacKenzie S."/>
            <person name="Amaro C."/>
        </authorList>
    </citation>
    <scope>NUCLEOTIDE SEQUENCE</scope>
</reference>
<accession>A0A0E9RZR7</accession>
<name>A0A0E9RZR7_ANGAN</name>
<dbReference type="EMBL" id="GBXM01073996">
    <property type="protein sequence ID" value="JAH34581.1"/>
    <property type="molecule type" value="Transcribed_RNA"/>
</dbReference>
<reference evidence="1" key="1">
    <citation type="submission" date="2014-11" db="EMBL/GenBank/DDBJ databases">
        <authorList>
            <person name="Amaro Gonzalez C."/>
        </authorList>
    </citation>
    <scope>NUCLEOTIDE SEQUENCE</scope>
</reference>
<dbReference type="AlphaFoldDB" id="A0A0E9RZR7"/>
<proteinExistence type="predicted"/>
<protein>
    <submittedName>
        <fullName evidence="1">Uncharacterized protein</fullName>
    </submittedName>
</protein>